<dbReference type="SUPFAM" id="SSF56112">
    <property type="entry name" value="Protein kinase-like (PK-like)"/>
    <property type="match status" value="1"/>
</dbReference>
<dbReference type="EMBL" id="JACBYF010000002">
    <property type="protein sequence ID" value="NYS46932.1"/>
    <property type="molecule type" value="Genomic_DNA"/>
</dbReference>
<proteinExistence type="predicted"/>
<dbReference type="PROSITE" id="PS50011">
    <property type="entry name" value="PROTEIN_KINASE_DOM"/>
    <property type="match status" value="1"/>
</dbReference>
<feature type="domain" description="Protein kinase" evidence="1">
    <location>
        <begin position="1"/>
        <end position="292"/>
    </location>
</feature>
<reference evidence="2 3" key="1">
    <citation type="submission" date="2020-07" db="EMBL/GenBank/DDBJ databases">
        <title>MOT database genomes.</title>
        <authorList>
            <person name="Joseph S."/>
            <person name="Aduse-Opoku J."/>
            <person name="Hashim A."/>
            <person name="Wade W."/>
            <person name="Curtis M."/>
        </authorList>
    </citation>
    <scope>NUCLEOTIDE SEQUENCE [LARGE SCALE GENOMIC DNA]</scope>
    <source>
        <strain evidence="2 3">CIP 106318</strain>
    </source>
</reference>
<comment type="caution">
    <text evidence="2">The sequence shown here is derived from an EMBL/GenBank/DDBJ whole genome shotgun (WGS) entry which is preliminary data.</text>
</comment>
<dbReference type="PANTHER" id="PTHR21310">
    <property type="entry name" value="AMINOGLYCOSIDE PHOSPHOTRANSFERASE-RELATED-RELATED"/>
    <property type="match status" value="1"/>
</dbReference>
<evidence type="ECO:0000259" key="1">
    <source>
        <dbReference type="PROSITE" id="PS50011"/>
    </source>
</evidence>
<dbReference type="InterPro" id="IPR000719">
    <property type="entry name" value="Prot_kinase_dom"/>
</dbReference>
<accession>A0ABX2SZZ2</accession>
<dbReference type="Gene3D" id="3.30.200.150">
    <property type="match status" value="1"/>
</dbReference>
<dbReference type="InterPro" id="IPR011009">
    <property type="entry name" value="Kinase-like_dom_sf"/>
</dbReference>
<keyword evidence="3" id="KW-1185">Reference proteome</keyword>
<evidence type="ECO:0000313" key="2">
    <source>
        <dbReference type="EMBL" id="NYS46932.1"/>
    </source>
</evidence>
<dbReference type="Pfam" id="PF01636">
    <property type="entry name" value="APH"/>
    <property type="match status" value="1"/>
</dbReference>
<protein>
    <submittedName>
        <fullName evidence="2">Aminoglycoside phosphotransferase family protein</fullName>
    </submittedName>
</protein>
<evidence type="ECO:0000313" key="3">
    <source>
        <dbReference type="Proteomes" id="UP000531840"/>
    </source>
</evidence>
<name>A0ABX2SZZ2_9BACL</name>
<dbReference type="Gene3D" id="3.90.1200.10">
    <property type="match status" value="1"/>
</dbReference>
<sequence length="292" mass="34774">MNTIIKKILSRNDTSEVYEIYYNNSNVILKVHRDEKKFINEVKFLKLLAGKSKVFPMILQFENLFSKKGYGYIIESKLSGVNLLEKYDNFSKNEKINILKESAQKLGYLNKIPLYLDDNCYEWKEYFFMKIPKWVNNIKLNRDINYKVIGNFLITKLKNIDKKTENLGIIHRDYGFRNLLVNNENIIVGIVDFEHAMIGDILFDTTKFIFNNINFFEKEKVNIFLNEWMKRTGVVVVEENLWIYLAVQGLGVIQWCDSQKEYSLHEEYRMKGENILFYSLKKLNFNLKNIKK</sequence>
<dbReference type="RefSeq" id="WP_179940252.1">
    <property type="nucleotide sequence ID" value="NZ_JACBYF010000002.1"/>
</dbReference>
<organism evidence="2 3">
    <name type="scientific">Gemelliphila palaticanis</name>
    <dbReference type="NCBI Taxonomy" id="81950"/>
    <lineage>
        <taxon>Bacteria</taxon>
        <taxon>Bacillati</taxon>
        <taxon>Bacillota</taxon>
        <taxon>Bacilli</taxon>
        <taxon>Bacillales</taxon>
        <taxon>Gemellaceae</taxon>
        <taxon>Gemelliphila</taxon>
    </lineage>
</organism>
<dbReference type="InterPro" id="IPR051678">
    <property type="entry name" value="AGP_Transferase"/>
</dbReference>
<dbReference type="InterPro" id="IPR002575">
    <property type="entry name" value="Aminoglycoside_PTrfase"/>
</dbReference>
<dbReference type="Proteomes" id="UP000531840">
    <property type="component" value="Unassembled WGS sequence"/>
</dbReference>
<gene>
    <name evidence="2" type="ORF">HZY85_01825</name>
</gene>